<accession>A0A0K0DNT2</accession>
<name>A0A0K0DNT2_ANGCA</name>
<reference evidence="2" key="2">
    <citation type="submission" date="2017-02" db="UniProtKB">
        <authorList>
            <consortium name="WormBaseParasite"/>
        </authorList>
    </citation>
    <scope>IDENTIFICATION</scope>
</reference>
<sequence>MAPPDDRTAFPPVHNGDEVVALAYPQYKTAIVQSVIFTTLPPIGGFLHVVTIIDPLNKPFAIFFTYNLPSTGVLRLPVPTVLQGMTGRATYIDEKTAVAEQKSCKYL</sequence>
<protein>
    <submittedName>
        <fullName evidence="2">Amine oxidase</fullName>
    </submittedName>
</protein>
<dbReference type="WBParaSite" id="ACAC_0001342101-mRNA-1">
    <property type="protein sequence ID" value="ACAC_0001342101-mRNA-1"/>
    <property type="gene ID" value="ACAC_0001342101"/>
</dbReference>
<dbReference type="AlphaFoldDB" id="A0A0K0DNT2"/>
<organism evidence="1 2">
    <name type="scientific">Angiostrongylus cantonensis</name>
    <name type="common">Rat lungworm</name>
    <dbReference type="NCBI Taxonomy" id="6313"/>
    <lineage>
        <taxon>Eukaryota</taxon>
        <taxon>Metazoa</taxon>
        <taxon>Ecdysozoa</taxon>
        <taxon>Nematoda</taxon>
        <taxon>Chromadorea</taxon>
        <taxon>Rhabditida</taxon>
        <taxon>Rhabditina</taxon>
        <taxon>Rhabditomorpha</taxon>
        <taxon>Strongyloidea</taxon>
        <taxon>Metastrongylidae</taxon>
        <taxon>Angiostrongylus</taxon>
    </lineage>
</organism>
<keyword evidence="1" id="KW-1185">Reference proteome</keyword>
<dbReference type="Proteomes" id="UP000035642">
    <property type="component" value="Unassembled WGS sequence"/>
</dbReference>
<proteinExistence type="predicted"/>
<evidence type="ECO:0000313" key="2">
    <source>
        <dbReference type="WBParaSite" id="ACAC_0001342101-mRNA-1"/>
    </source>
</evidence>
<reference evidence="1" key="1">
    <citation type="submission" date="2012-09" db="EMBL/GenBank/DDBJ databases">
        <authorList>
            <person name="Martin A.A."/>
        </authorList>
    </citation>
    <scope>NUCLEOTIDE SEQUENCE</scope>
</reference>
<evidence type="ECO:0000313" key="1">
    <source>
        <dbReference type="Proteomes" id="UP000035642"/>
    </source>
</evidence>